<dbReference type="RefSeq" id="WP_092810817.1">
    <property type="nucleotide sequence ID" value="NZ_FMVW01000002.1"/>
</dbReference>
<protein>
    <submittedName>
        <fullName evidence="2">Transcriptional regulator, BadM/Rrf2 family</fullName>
    </submittedName>
</protein>
<dbReference type="AlphaFoldDB" id="A0A1G5N2H3"/>
<dbReference type="InterPro" id="IPR030489">
    <property type="entry name" value="TR_Rrf2-type_CS"/>
</dbReference>
<dbReference type="STRING" id="1120955.SAMN03080610_01331"/>
<dbReference type="NCBIfam" id="TIGR00738">
    <property type="entry name" value="rrf2_super"/>
    <property type="match status" value="1"/>
</dbReference>
<dbReference type="InterPro" id="IPR000944">
    <property type="entry name" value="Tscrpt_reg_Rrf2"/>
</dbReference>
<dbReference type="OrthoDB" id="9802344at2"/>
<accession>A0A1G5N2H3</accession>
<dbReference type="Gene3D" id="1.10.10.10">
    <property type="entry name" value="Winged helix-like DNA-binding domain superfamily/Winged helix DNA-binding domain"/>
    <property type="match status" value="1"/>
</dbReference>
<dbReference type="GO" id="GO:0003677">
    <property type="term" value="F:DNA binding"/>
    <property type="evidence" value="ECO:0007669"/>
    <property type="project" value="UniProtKB-KW"/>
</dbReference>
<keyword evidence="3" id="KW-1185">Reference proteome</keyword>
<dbReference type="Proteomes" id="UP000199347">
    <property type="component" value="Unassembled WGS sequence"/>
</dbReference>
<proteinExistence type="predicted"/>
<evidence type="ECO:0000313" key="2">
    <source>
        <dbReference type="EMBL" id="SCZ31118.1"/>
    </source>
</evidence>
<dbReference type="PANTHER" id="PTHR33221">
    <property type="entry name" value="WINGED HELIX-TURN-HELIX TRANSCRIPTIONAL REGULATOR, RRF2 FAMILY"/>
    <property type="match status" value="1"/>
</dbReference>
<dbReference type="PANTHER" id="PTHR33221:SF5">
    <property type="entry name" value="HTH-TYPE TRANSCRIPTIONAL REGULATOR ISCR"/>
    <property type="match status" value="1"/>
</dbReference>
<dbReference type="InterPro" id="IPR036388">
    <property type="entry name" value="WH-like_DNA-bd_sf"/>
</dbReference>
<reference evidence="3" key="1">
    <citation type="submission" date="2016-10" db="EMBL/GenBank/DDBJ databases">
        <authorList>
            <person name="Varghese N."/>
            <person name="Submissions S."/>
        </authorList>
    </citation>
    <scope>NUCLEOTIDE SEQUENCE [LARGE SCALE GENOMIC DNA]</scope>
    <source>
        <strain evidence="3">DSM 2698</strain>
    </source>
</reference>
<sequence>MISQKAKYALRALLALAEMESDSISAGELAKGERIPRKFLEQILMELKRDGLIQSRRGVNGGYFLQRPADTITFGQVLRLFDGPIAPLPCLSRVAYRRCADCKDEGACRVRRVFAHVANSARAVLDQTTLADAIADPDSVDRISGLSINAS</sequence>
<gene>
    <name evidence="2" type="ORF">SAMN03080610_01331</name>
</gene>
<dbReference type="Pfam" id="PF02082">
    <property type="entry name" value="Rrf2"/>
    <property type="match status" value="1"/>
</dbReference>
<name>A0A1G5N2H3_AFIMA</name>
<evidence type="ECO:0000256" key="1">
    <source>
        <dbReference type="ARBA" id="ARBA00023125"/>
    </source>
</evidence>
<dbReference type="PROSITE" id="PS51197">
    <property type="entry name" value="HTH_RRF2_2"/>
    <property type="match status" value="1"/>
</dbReference>
<evidence type="ECO:0000313" key="3">
    <source>
        <dbReference type="Proteomes" id="UP000199347"/>
    </source>
</evidence>
<keyword evidence="1" id="KW-0238">DNA-binding</keyword>
<organism evidence="2 3">
    <name type="scientific">Afifella marina DSM 2698</name>
    <dbReference type="NCBI Taxonomy" id="1120955"/>
    <lineage>
        <taxon>Bacteria</taxon>
        <taxon>Pseudomonadati</taxon>
        <taxon>Pseudomonadota</taxon>
        <taxon>Alphaproteobacteria</taxon>
        <taxon>Hyphomicrobiales</taxon>
        <taxon>Afifellaceae</taxon>
        <taxon>Afifella</taxon>
    </lineage>
</organism>
<dbReference type="InterPro" id="IPR036390">
    <property type="entry name" value="WH_DNA-bd_sf"/>
</dbReference>
<dbReference type="GO" id="GO:0005829">
    <property type="term" value="C:cytosol"/>
    <property type="evidence" value="ECO:0007669"/>
    <property type="project" value="TreeGrafter"/>
</dbReference>
<dbReference type="PROSITE" id="PS01332">
    <property type="entry name" value="HTH_RRF2_1"/>
    <property type="match status" value="1"/>
</dbReference>
<dbReference type="GO" id="GO:0003700">
    <property type="term" value="F:DNA-binding transcription factor activity"/>
    <property type="evidence" value="ECO:0007669"/>
    <property type="project" value="TreeGrafter"/>
</dbReference>
<dbReference type="EMBL" id="FMVW01000002">
    <property type="protein sequence ID" value="SCZ31118.1"/>
    <property type="molecule type" value="Genomic_DNA"/>
</dbReference>
<dbReference type="SUPFAM" id="SSF46785">
    <property type="entry name" value="Winged helix' DNA-binding domain"/>
    <property type="match status" value="1"/>
</dbReference>